<organism evidence="2 3">
    <name type="scientific">Profundicola chukchiensis</name>
    <dbReference type="NCBI Taxonomy" id="2961959"/>
    <lineage>
        <taxon>Bacteria</taxon>
        <taxon>Pseudomonadati</taxon>
        <taxon>Bacteroidota</taxon>
        <taxon>Flavobacteriia</taxon>
        <taxon>Flavobacteriales</taxon>
        <taxon>Weeksellaceae</taxon>
        <taxon>Profundicola</taxon>
    </lineage>
</organism>
<keyword evidence="3" id="KW-1185">Reference proteome</keyword>
<dbReference type="Pfam" id="PF13585">
    <property type="entry name" value="CHU_C"/>
    <property type="match status" value="1"/>
</dbReference>
<evidence type="ECO:0000313" key="2">
    <source>
        <dbReference type="EMBL" id="MDG4946488.1"/>
    </source>
</evidence>
<feature type="signal peptide" evidence="1">
    <location>
        <begin position="1"/>
        <end position="25"/>
    </location>
</feature>
<keyword evidence="1" id="KW-0732">Signal</keyword>
<dbReference type="InterPro" id="IPR026341">
    <property type="entry name" value="T9SS_type_B"/>
</dbReference>
<comment type="caution">
    <text evidence="2">The sequence shown here is derived from an EMBL/GenBank/DDBJ whole genome shotgun (WGS) entry which is preliminary data.</text>
</comment>
<evidence type="ECO:0000256" key="1">
    <source>
        <dbReference type="SAM" id="SignalP"/>
    </source>
</evidence>
<feature type="chain" id="PRO_5040792052" evidence="1">
    <location>
        <begin position="26"/>
        <end position="879"/>
    </location>
</feature>
<accession>A0A9X4MYJ9</accession>
<dbReference type="AlphaFoldDB" id="A0A9X4MYJ9"/>
<evidence type="ECO:0000313" key="3">
    <source>
        <dbReference type="Proteomes" id="UP001152599"/>
    </source>
</evidence>
<dbReference type="RefSeq" id="WP_304420884.1">
    <property type="nucleotide sequence ID" value="NZ_JANCMU010000005.1"/>
</dbReference>
<sequence>MKRLLQLNWVNATIFSLFVSSFALAQNNTNTTCATALPVCPDNNFGLNIPSEIGSQNTANEAPGTNYGCNSSQPNPLWYYMRVSTTGTAIFDLTQYTGMDQTGQGLDVDFTVWGPFESEHACNELTADNVVDSSYDPTAFEVIDFYSGDGCGPEPTENPQVVNAGEVYIIMITNFSRQAGYINLIPRPEMTATFDCSILGPTYSFCDYDGNGEETVNLDNYIDEISGGDANIGVTFHSTSEGAYNYTDTVEPIQTFTLDEALTVFARLENFTTGEVEVVIISFNLIPEPEMQDTTISFCDNNGDGVEIFDLTVADVNANDEQELELSYYTSQEAADEGNPDNAIEDPTYYSAADGTVIYVRGDAGDCYGTSTITLEVVESIVLNAVEDSVCDLDGDGVEVFNLNDYTSEILGTNQGNIRFYLNEADAIAWNDNYITDVEAYETDSVVLYVALSAEGGCESTTTLTLNVLDAPQVNDVAEAYAYCDLFNDGTETVDLTVAFADVIADTTGFTATYYLNEADAVAGNENNIANPASYDLTGTTTVYINVSAGDCSDVAMVIFELTDGIPVNDVTLNVCYADNGQGTFDLTTANVSDVGTVTYYTSEANAMNGTNPIENATSYTASVPSVVYAQVADEECVSIAEINLAYFAQPDLNIPAEVSICSGYSEIVDAGAGFETYNWSTGETTQSIEVDELGAYWVDVTDANGCTFRHNFSVVPGNAPTIANIEVGQNSFTVVAEGGVEPYEYSLGGFIFQDSNVFGNLHQGTYNIYVRGADGCVSELEVASILSWPTMFTPNGDGINDTWRVPGLEVYPGSYIRIFDRYGAIVHEATVDSNVLWDGRDLSGNKVSTQDYWYILEVSDGRKYSGHVTVKNRTEKGR</sequence>
<dbReference type="Proteomes" id="UP001152599">
    <property type="component" value="Unassembled WGS sequence"/>
</dbReference>
<reference evidence="2" key="1">
    <citation type="submission" date="2022-07" db="EMBL/GenBank/DDBJ databases">
        <title>Description and genome-wide analysis of Profundicola chukchiensis gen. nov., sp. nov., marine bacteria isolated from bottom sediments of the Chukchi Sea.</title>
        <authorList>
            <person name="Romanenko L."/>
            <person name="Otstavnykh N."/>
            <person name="Kurilenko V."/>
            <person name="Eremeev V."/>
            <person name="Velansky P."/>
            <person name="Mikhailov V."/>
            <person name="Isaeva M."/>
        </authorList>
    </citation>
    <scope>NUCLEOTIDE SEQUENCE</scope>
    <source>
        <strain evidence="2">KMM 9713</strain>
    </source>
</reference>
<gene>
    <name evidence="2" type="ORF">NMK71_08685</name>
</gene>
<proteinExistence type="predicted"/>
<dbReference type="EMBL" id="JANCMU010000005">
    <property type="protein sequence ID" value="MDG4946488.1"/>
    <property type="molecule type" value="Genomic_DNA"/>
</dbReference>
<dbReference type="NCBIfam" id="TIGR04131">
    <property type="entry name" value="Bac_Flav_CTERM"/>
    <property type="match status" value="1"/>
</dbReference>
<protein>
    <submittedName>
        <fullName evidence="2">T9SS type B sorting domain-containing protein</fullName>
    </submittedName>
</protein>
<name>A0A9X4MYJ9_9FLAO</name>